<dbReference type="InterPro" id="IPR011021">
    <property type="entry name" value="Arrestin-like_N"/>
</dbReference>
<dbReference type="PANTHER" id="PTHR11188:SF135">
    <property type="entry name" value="ARRESTIN DOMAIN CONTAINING 3-LIKE-RELATED"/>
    <property type="match status" value="1"/>
</dbReference>
<evidence type="ECO:0000256" key="1">
    <source>
        <dbReference type="ARBA" id="ARBA00005298"/>
    </source>
</evidence>
<dbReference type="InterPro" id="IPR014752">
    <property type="entry name" value="Arrestin-like_C"/>
</dbReference>
<dbReference type="InterPro" id="IPR011022">
    <property type="entry name" value="Arrestin_C-like"/>
</dbReference>
<dbReference type="Pfam" id="PF02752">
    <property type="entry name" value="Arrestin_C"/>
    <property type="match status" value="1"/>
</dbReference>
<evidence type="ECO:0000313" key="4">
    <source>
        <dbReference type="Proteomes" id="UP000694890"/>
    </source>
</evidence>
<accession>A0AAJ7LJ03</accession>
<dbReference type="Gene3D" id="2.60.40.640">
    <property type="match status" value="2"/>
</dbReference>
<dbReference type="PANTHER" id="PTHR11188">
    <property type="entry name" value="ARRESTIN DOMAIN CONTAINING PROTEIN"/>
    <property type="match status" value="1"/>
</dbReference>
<dbReference type="GO" id="GO:0015031">
    <property type="term" value="P:protein transport"/>
    <property type="evidence" value="ECO:0007669"/>
    <property type="project" value="TreeGrafter"/>
</dbReference>
<dbReference type="Pfam" id="PF00339">
    <property type="entry name" value="Arrestin_N"/>
    <property type="match status" value="1"/>
</dbReference>
<evidence type="ECO:0000259" key="3">
    <source>
        <dbReference type="SMART" id="SM01017"/>
    </source>
</evidence>
<dbReference type="GO" id="GO:0005886">
    <property type="term" value="C:plasma membrane"/>
    <property type="evidence" value="ECO:0007669"/>
    <property type="project" value="TreeGrafter"/>
</dbReference>
<dbReference type="Proteomes" id="UP000694890">
    <property type="component" value="Linkage group LG13"/>
</dbReference>
<dbReference type="InterPro" id="IPR014756">
    <property type="entry name" value="Ig_E-set"/>
</dbReference>
<dbReference type="RefSeq" id="XP_018524736.1">
    <property type="nucleotide sequence ID" value="XM_018669220.2"/>
</dbReference>
<proteinExistence type="inferred from homology"/>
<dbReference type="AlphaFoldDB" id="A0AAJ7LJ03"/>
<protein>
    <submittedName>
        <fullName evidence="5">Arrestin domain-containing protein 3</fullName>
    </submittedName>
</protein>
<name>A0AAJ7LJ03_LATCA</name>
<sequence>MSPIKDFCVTYDAINEEGTFSSGDPLSGTVTFTLTKDTKVKCLSVKAKGDARVHWTEGTGDNKRSYSAHRRYFKLKELLLAENEKGTVLPKGTHRFKFRFQIPQGDMPSSFKGLHGKIVYMIEVKMSRSWRLPSIEQNEIKFVSRSVPRLDQMVSTQFGSVNKEMGMFSKGEVQMSASANRKVCSPGDTLSIVANVKNMSSKTMRAKFSLQQKTVYRASGSTNSGDISLCKLLGDTIAPNSEVNVTCQLEIPADVIYSLQNCDIVSVDYYVKVYLDISFSFDPEVVFPLIIIPSSLAKLQPVEAMGPNPAGPFWGASNSDFPPPAPAGLGAYAYPPPVPTQPANISSGYNNPWPQPATQYGFSIPTFPSSSVQHPAPTAPPQFQQEAEPPSYMDLFPPSQDTQGWGGTNQKS</sequence>
<reference evidence="5" key="1">
    <citation type="submission" date="2025-08" db="UniProtKB">
        <authorList>
            <consortium name="RefSeq"/>
        </authorList>
    </citation>
    <scope>IDENTIFICATION</scope>
    <source>
        <tissue evidence="5">Brain</tissue>
    </source>
</reference>
<gene>
    <name evidence="5" type="primary">LOC108878474</name>
</gene>
<evidence type="ECO:0000256" key="2">
    <source>
        <dbReference type="SAM" id="MobiDB-lite"/>
    </source>
</evidence>
<dbReference type="GO" id="GO:0007399">
    <property type="term" value="P:nervous system development"/>
    <property type="evidence" value="ECO:0007669"/>
    <property type="project" value="UniProtKB-ARBA"/>
</dbReference>
<dbReference type="SUPFAM" id="SSF81296">
    <property type="entry name" value="E set domains"/>
    <property type="match status" value="2"/>
</dbReference>
<comment type="similarity">
    <text evidence="1">Belongs to the arrestin family.</text>
</comment>
<dbReference type="GO" id="GO:0005737">
    <property type="term" value="C:cytoplasm"/>
    <property type="evidence" value="ECO:0007669"/>
    <property type="project" value="TreeGrafter"/>
</dbReference>
<feature type="domain" description="Arrestin C-terminal-like" evidence="3">
    <location>
        <begin position="169"/>
        <end position="296"/>
    </location>
</feature>
<evidence type="ECO:0000313" key="5">
    <source>
        <dbReference type="RefSeq" id="XP_018524736.1"/>
    </source>
</evidence>
<feature type="region of interest" description="Disordered" evidence="2">
    <location>
        <begin position="367"/>
        <end position="412"/>
    </location>
</feature>
<dbReference type="KEGG" id="lcf:108878474"/>
<organism evidence="4 5">
    <name type="scientific">Lates calcarifer</name>
    <name type="common">Barramundi</name>
    <name type="synonym">Holocentrus calcarifer</name>
    <dbReference type="NCBI Taxonomy" id="8187"/>
    <lineage>
        <taxon>Eukaryota</taxon>
        <taxon>Metazoa</taxon>
        <taxon>Chordata</taxon>
        <taxon>Craniata</taxon>
        <taxon>Vertebrata</taxon>
        <taxon>Euteleostomi</taxon>
        <taxon>Actinopterygii</taxon>
        <taxon>Neopterygii</taxon>
        <taxon>Teleostei</taxon>
        <taxon>Neoteleostei</taxon>
        <taxon>Acanthomorphata</taxon>
        <taxon>Carangaria</taxon>
        <taxon>Carangaria incertae sedis</taxon>
        <taxon>Centropomidae</taxon>
        <taxon>Lates</taxon>
    </lineage>
</organism>
<feature type="compositionally biased region" description="Polar residues" evidence="2">
    <location>
        <begin position="399"/>
        <end position="412"/>
    </location>
</feature>
<dbReference type="SMART" id="SM01017">
    <property type="entry name" value="Arrestin_C"/>
    <property type="match status" value="1"/>
</dbReference>
<dbReference type="InterPro" id="IPR050357">
    <property type="entry name" value="Arrestin_domain-protein"/>
</dbReference>
<dbReference type="GeneID" id="108878474"/>
<feature type="compositionally biased region" description="Low complexity" evidence="2">
    <location>
        <begin position="381"/>
        <end position="390"/>
    </location>
</feature>